<feature type="compositionally biased region" description="Basic and acidic residues" evidence="1">
    <location>
        <begin position="93"/>
        <end position="109"/>
    </location>
</feature>
<evidence type="ECO:0000256" key="1">
    <source>
        <dbReference type="SAM" id="MobiDB-lite"/>
    </source>
</evidence>
<dbReference type="AlphaFoldDB" id="A0A2N9JLF4"/>
<accession>A0A2N9JLF4</accession>
<name>A0A2N9JLF4_9ACTN</name>
<keyword evidence="3" id="KW-1185">Reference proteome</keyword>
<feature type="region of interest" description="Disordered" evidence="1">
    <location>
        <begin position="88"/>
        <end position="109"/>
    </location>
</feature>
<dbReference type="KEGG" id="mgg:MPLG2_3169"/>
<proteinExistence type="predicted"/>
<evidence type="ECO:0000313" key="3">
    <source>
        <dbReference type="Proteomes" id="UP000238164"/>
    </source>
</evidence>
<protein>
    <submittedName>
        <fullName evidence="2">Uncharacterized protein</fullName>
    </submittedName>
</protein>
<organism evidence="2 3">
    <name type="scientific">Micropruina glycogenica</name>
    <dbReference type="NCBI Taxonomy" id="75385"/>
    <lineage>
        <taxon>Bacteria</taxon>
        <taxon>Bacillati</taxon>
        <taxon>Actinomycetota</taxon>
        <taxon>Actinomycetes</taxon>
        <taxon>Propionibacteriales</taxon>
        <taxon>Nocardioidaceae</taxon>
        <taxon>Micropruina</taxon>
    </lineage>
</organism>
<dbReference type="Proteomes" id="UP000238164">
    <property type="component" value="Chromosome 1"/>
</dbReference>
<sequence>MELKDAVVRLGYDCDDWQQDNDVETASESGRCSSSDSFAIYSSRSAVDAMSGGYDETAKDGSLDGTSLLYGVNWTVLLPIDEADTVQAGLGGSRKDPPSAESMPEDRHSANEMKYLKAEDATDLDDMESSIEEGHDMCAQLKKKKSTTSRALMLDEELDNYLDDYNNAVKYLCPKYAPALKLAKRGFTDGEYDIGSKSGDLRPGTYRSEKRISDCYWVRLTKHGSIIDNDFISYAPAGARVTIRSSDGGFESNGCGIWLPVG</sequence>
<evidence type="ECO:0000313" key="2">
    <source>
        <dbReference type="EMBL" id="SPD88199.1"/>
    </source>
</evidence>
<reference evidence="2 3" key="1">
    <citation type="submission" date="2018-02" db="EMBL/GenBank/DDBJ databases">
        <authorList>
            <person name="Cohen D.B."/>
            <person name="Kent A.D."/>
        </authorList>
    </citation>
    <scope>NUCLEOTIDE SEQUENCE [LARGE SCALE GENOMIC DNA]</scope>
    <source>
        <strain evidence="2">1</strain>
    </source>
</reference>
<gene>
    <name evidence="2" type="ORF">MPLG2_3169</name>
</gene>
<dbReference type="EMBL" id="LT985188">
    <property type="protein sequence ID" value="SPD88199.1"/>
    <property type="molecule type" value="Genomic_DNA"/>
</dbReference>